<dbReference type="InterPro" id="IPR021769">
    <property type="entry name" value="DUF3331"/>
</dbReference>
<comment type="caution">
    <text evidence="1">The sequence shown here is derived from an EMBL/GenBank/DDBJ whole genome shotgun (WGS) entry which is preliminary data.</text>
</comment>
<protein>
    <submittedName>
        <fullName evidence="1">Uncharacterized protein DUF3331</fullName>
    </submittedName>
</protein>
<dbReference type="RefSeq" id="WP_065062967.1">
    <property type="nucleotide sequence ID" value="NZ_CAJMXV010000009.1"/>
</dbReference>
<sequence>MIPQIQTIVDPWQMTVGLLGLLSREKYEGVQVPSARRYVARRCADQPVAGLTVQLVERATATRVTLAWRDPSRCAYCDQEWFRTRARRNGVCAISGRSIRRGDDVYRPRAMRPRAINADMMLHCNVVEALS</sequence>
<proteinExistence type="predicted"/>
<dbReference type="Proteomes" id="UP000247515">
    <property type="component" value="Unassembled WGS sequence"/>
</dbReference>
<reference evidence="1 2" key="1">
    <citation type="submission" date="2018-05" db="EMBL/GenBank/DDBJ databases">
        <title>Genomic Encyclopedia of Type Strains, Phase IV (KMG-V): Genome sequencing to study the core and pangenomes of soil and plant-associated prokaryotes.</title>
        <authorList>
            <person name="Whitman W."/>
        </authorList>
    </citation>
    <scope>NUCLEOTIDE SEQUENCE [LARGE SCALE GENOMIC DNA]</scope>
    <source>
        <strain evidence="1 2">SIr-6563</strain>
    </source>
</reference>
<dbReference type="Pfam" id="PF11811">
    <property type="entry name" value="DUF3331"/>
    <property type="match status" value="1"/>
</dbReference>
<evidence type="ECO:0000313" key="2">
    <source>
        <dbReference type="Proteomes" id="UP000247515"/>
    </source>
</evidence>
<gene>
    <name evidence="1" type="ORF">C7400_123101</name>
</gene>
<organism evidence="1 2">
    <name type="scientific">Paraburkholderia tropica</name>
    <dbReference type="NCBI Taxonomy" id="92647"/>
    <lineage>
        <taxon>Bacteria</taxon>
        <taxon>Pseudomonadati</taxon>
        <taxon>Pseudomonadota</taxon>
        <taxon>Betaproteobacteria</taxon>
        <taxon>Burkholderiales</taxon>
        <taxon>Burkholderiaceae</taxon>
        <taxon>Paraburkholderia</taxon>
    </lineage>
</organism>
<dbReference type="EMBL" id="QJJV01000023">
    <property type="protein sequence ID" value="PXX09629.1"/>
    <property type="molecule type" value="Genomic_DNA"/>
</dbReference>
<name>A0ABX5MI09_9BURK</name>
<evidence type="ECO:0000313" key="1">
    <source>
        <dbReference type="EMBL" id="PXX09629.1"/>
    </source>
</evidence>
<keyword evidence="2" id="KW-1185">Reference proteome</keyword>
<accession>A0ABX5MI09</accession>